<dbReference type="GO" id="GO:0015628">
    <property type="term" value="P:protein secretion by the type II secretion system"/>
    <property type="evidence" value="ECO:0007669"/>
    <property type="project" value="InterPro"/>
</dbReference>
<dbReference type="Pfam" id="PF07963">
    <property type="entry name" value="N_methyl"/>
    <property type="match status" value="1"/>
</dbReference>
<comment type="caution">
    <text evidence="13">The sequence shown here is derived from an EMBL/GenBank/DDBJ whole genome shotgun (WGS) entry which is preliminary data.</text>
</comment>
<keyword evidence="8 11" id="KW-1133">Transmembrane helix</keyword>
<evidence type="ECO:0000256" key="5">
    <source>
        <dbReference type="ARBA" id="ARBA00022481"/>
    </source>
</evidence>
<evidence type="ECO:0000256" key="6">
    <source>
        <dbReference type="ARBA" id="ARBA00022519"/>
    </source>
</evidence>
<dbReference type="PANTHER" id="PTHR30093">
    <property type="entry name" value="GENERAL SECRETION PATHWAY PROTEIN G"/>
    <property type="match status" value="1"/>
</dbReference>
<gene>
    <name evidence="13" type="ORF">LCGC14_0409230</name>
</gene>
<dbReference type="Pfam" id="PF08334">
    <property type="entry name" value="T2SSG"/>
    <property type="match status" value="1"/>
</dbReference>
<evidence type="ECO:0000256" key="4">
    <source>
        <dbReference type="ARBA" id="ARBA00022475"/>
    </source>
</evidence>
<dbReference type="Gene3D" id="3.30.700.10">
    <property type="entry name" value="Glycoprotein, Type 4 Pilin"/>
    <property type="match status" value="1"/>
</dbReference>
<comment type="similarity">
    <text evidence="2">Belongs to the GSP G family.</text>
</comment>
<evidence type="ECO:0000256" key="11">
    <source>
        <dbReference type="SAM" id="Phobius"/>
    </source>
</evidence>
<evidence type="ECO:0000256" key="1">
    <source>
        <dbReference type="ARBA" id="ARBA00004377"/>
    </source>
</evidence>
<keyword evidence="5" id="KW-0488">Methylation</keyword>
<dbReference type="GO" id="GO:0015627">
    <property type="term" value="C:type II protein secretion system complex"/>
    <property type="evidence" value="ECO:0007669"/>
    <property type="project" value="InterPro"/>
</dbReference>
<name>A0A0F9W3F7_9ZZZZ</name>
<comment type="subcellular location">
    <subcellularLocation>
        <location evidence="1">Cell inner membrane</location>
        <topology evidence="1">Single-pass membrane protein</topology>
    </subcellularLocation>
</comment>
<sequence length="145" mass="15994">MSCRQKHRCIRRAFSLVELMIVIVILGVLSAAVTINVRSYLFKAKQNTAKSDIAKIVLVLDTFFGEYGRYPNSEDGLEVLSKPSAKFPEPLLERIPIDPWGRPYQYISSGPRDCEVFSFGPDGQEGGVGVDADISSKNLGGEDQP</sequence>
<evidence type="ECO:0000313" key="13">
    <source>
        <dbReference type="EMBL" id="KKN72593.1"/>
    </source>
</evidence>
<keyword evidence="7 11" id="KW-0812">Transmembrane</keyword>
<reference evidence="13" key="1">
    <citation type="journal article" date="2015" name="Nature">
        <title>Complex archaea that bridge the gap between prokaryotes and eukaryotes.</title>
        <authorList>
            <person name="Spang A."/>
            <person name="Saw J.H."/>
            <person name="Jorgensen S.L."/>
            <person name="Zaremba-Niedzwiedzka K."/>
            <person name="Martijn J."/>
            <person name="Lind A.E."/>
            <person name="van Eijk R."/>
            <person name="Schleper C."/>
            <person name="Guy L."/>
            <person name="Ettema T.J."/>
        </authorList>
    </citation>
    <scope>NUCLEOTIDE SEQUENCE</scope>
</reference>
<dbReference type="EMBL" id="LAZR01000359">
    <property type="protein sequence ID" value="KKN72593.1"/>
    <property type="molecule type" value="Genomic_DNA"/>
</dbReference>
<dbReference type="InterPro" id="IPR010054">
    <property type="entry name" value="Type2_sec_GspG"/>
</dbReference>
<keyword evidence="4" id="KW-1003">Cell membrane</keyword>
<dbReference type="InterPro" id="IPR013545">
    <property type="entry name" value="T2SS_protein-GspG_C"/>
</dbReference>
<dbReference type="GO" id="GO:0005886">
    <property type="term" value="C:plasma membrane"/>
    <property type="evidence" value="ECO:0007669"/>
    <property type="project" value="UniProtKB-SubCell"/>
</dbReference>
<dbReference type="NCBIfam" id="TIGR02532">
    <property type="entry name" value="IV_pilin_GFxxxE"/>
    <property type="match status" value="1"/>
</dbReference>
<evidence type="ECO:0000256" key="8">
    <source>
        <dbReference type="ARBA" id="ARBA00022989"/>
    </source>
</evidence>
<dbReference type="InterPro" id="IPR012902">
    <property type="entry name" value="N_methyl_site"/>
</dbReference>
<dbReference type="InterPro" id="IPR000983">
    <property type="entry name" value="Bac_GSPG_pilin"/>
</dbReference>
<evidence type="ECO:0000256" key="9">
    <source>
        <dbReference type="ARBA" id="ARBA00023136"/>
    </source>
</evidence>
<feature type="region of interest" description="Disordered" evidence="10">
    <location>
        <begin position="123"/>
        <end position="145"/>
    </location>
</feature>
<evidence type="ECO:0000256" key="3">
    <source>
        <dbReference type="ARBA" id="ARBA00020042"/>
    </source>
</evidence>
<evidence type="ECO:0000256" key="10">
    <source>
        <dbReference type="SAM" id="MobiDB-lite"/>
    </source>
</evidence>
<dbReference type="AlphaFoldDB" id="A0A0F9W3F7"/>
<keyword evidence="6" id="KW-0997">Cell inner membrane</keyword>
<dbReference type="SUPFAM" id="SSF54523">
    <property type="entry name" value="Pili subunits"/>
    <property type="match status" value="1"/>
</dbReference>
<evidence type="ECO:0000256" key="7">
    <source>
        <dbReference type="ARBA" id="ARBA00022692"/>
    </source>
</evidence>
<evidence type="ECO:0000259" key="12">
    <source>
        <dbReference type="Pfam" id="PF08334"/>
    </source>
</evidence>
<dbReference type="PANTHER" id="PTHR30093:SF44">
    <property type="entry name" value="TYPE II SECRETION SYSTEM CORE PROTEIN G"/>
    <property type="match status" value="1"/>
</dbReference>
<evidence type="ECO:0000256" key="2">
    <source>
        <dbReference type="ARBA" id="ARBA00009984"/>
    </source>
</evidence>
<dbReference type="PRINTS" id="PR00813">
    <property type="entry name" value="BCTERIALGSPG"/>
</dbReference>
<accession>A0A0F9W3F7</accession>
<proteinExistence type="inferred from homology"/>
<organism evidence="13">
    <name type="scientific">marine sediment metagenome</name>
    <dbReference type="NCBI Taxonomy" id="412755"/>
    <lineage>
        <taxon>unclassified sequences</taxon>
        <taxon>metagenomes</taxon>
        <taxon>ecological metagenomes</taxon>
    </lineage>
</organism>
<dbReference type="InterPro" id="IPR045584">
    <property type="entry name" value="Pilin-like"/>
</dbReference>
<feature type="domain" description="Type II secretion system protein GspG C-terminal" evidence="12">
    <location>
        <begin position="39"/>
        <end position="136"/>
    </location>
</feature>
<feature type="transmembrane region" description="Helical" evidence="11">
    <location>
        <begin position="12"/>
        <end position="35"/>
    </location>
</feature>
<dbReference type="NCBIfam" id="TIGR01710">
    <property type="entry name" value="typeII_sec_gspG"/>
    <property type="match status" value="1"/>
</dbReference>
<protein>
    <recommendedName>
        <fullName evidence="3">Type II secretion system core protein G</fullName>
    </recommendedName>
</protein>
<keyword evidence="9 11" id="KW-0472">Membrane</keyword>